<feature type="compositionally biased region" description="Polar residues" evidence="1">
    <location>
        <begin position="103"/>
        <end position="125"/>
    </location>
</feature>
<protein>
    <submittedName>
        <fullName evidence="2">Uncharacterized protein</fullName>
    </submittedName>
</protein>
<feature type="compositionally biased region" description="Polar residues" evidence="1">
    <location>
        <begin position="68"/>
        <end position="91"/>
    </location>
</feature>
<evidence type="ECO:0000256" key="1">
    <source>
        <dbReference type="SAM" id="MobiDB-lite"/>
    </source>
</evidence>
<dbReference type="OrthoDB" id="5414432at2759"/>
<name>A0A3N4KN54_9PEZI</name>
<reference evidence="2 3" key="1">
    <citation type="journal article" date="2018" name="Nat. Ecol. Evol.">
        <title>Pezizomycetes genomes reveal the molecular basis of ectomycorrhizal truffle lifestyle.</title>
        <authorList>
            <person name="Murat C."/>
            <person name="Payen T."/>
            <person name="Noel B."/>
            <person name="Kuo A."/>
            <person name="Morin E."/>
            <person name="Chen J."/>
            <person name="Kohler A."/>
            <person name="Krizsan K."/>
            <person name="Balestrini R."/>
            <person name="Da Silva C."/>
            <person name="Montanini B."/>
            <person name="Hainaut M."/>
            <person name="Levati E."/>
            <person name="Barry K.W."/>
            <person name="Belfiori B."/>
            <person name="Cichocki N."/>
            <person name="Clum A."/>
            <person name="Dockter R.B."/>
            <person name="Fauchery L."/>
            <person name="Guy J."/>
            <person name="Iotti M."/>
            <person name="Le Tacon F."/>
            <person name="Lindquist E.A."/>
            <person name="Lipzen A."/>
            <person name="Malagnac F."/>
            <person name="Mello A."/>
            <person name="Molinier V."/>
            <person name="Miyauchi S."/>
            <person name="Poulain J."/>
            <person name="Riccioni C."/>
            <person name="Rubini A."/>
            <person name="Sitrit Y."/>
            <person name="Splivallo R."/>
            <person name="Traeger S."/>
            <person name="Wang M."/>
            <person name="Zifcakova L."/>
            <person name="Wipf D."/>
            <person name="Zambonelli A."/>
            <person name="Paolocci F."/>
            <person name="Nowrousian M."/>
            <person name="Ottonello S."/>
            <person name="Baldrian P."/>
            <person name="Spatafora J.W."/>
            <person name="Henrissat B."/>
            <person name="Nagy L.G."/>
            <person name="Aury J.M."/>
            <person name="Wincker P."/>
            <person name="Grigoriev I.V."/>
            <person name="Bonfante P."/>
            <person name="Martin F.M."/>
        </authorList>
    </citation>
    <scope>NUCLEOTIDE SEQUENCE [LARGE SCALE GENOMIC DNA]</scope>
    <source>
        <strain evidence="2 3">CCBAS932</strain>
    </source>
</reference>
<organism evidence="2 3">
    <name type="scientific">Morchella conica CCBAS932</name>
    <dbReference type="NCBI Taxonomy" id="1392247"/>
    <lineage>
        <taxon>Eukaryota</taxon>
        <taxon>Fungi</taxon>
        <taxon>Dikarya</taxon>
        <taxon>Ascomycota</taxon>
        <taxon>Pezizomycotina</taxon>
        <taxon>Pezizomycetes</taxon>
        <taxon>Pezizales</taxon>
        <taxon>Morchellaceae</taxon>
        <taxon>Morchella</taxon>
    </lineage>
</organism>
<feature type="compositionally biased region" description="Polar residues" evidence="1">
    <location>
        <begin position="247"/>
        <end position="263"/>
    </location>
</feature>
<feature type="region of interest" description="Disordered" evidence="1">
    <location>
        <begin position="247"/>
        <end position="300"/>
    </location>
</feature>
<feature type="region of interest" description="Disordered" evidence="1">
    <location>
        <begin position="1"/>
        <end position="22"/>
    </location>
</feature>
<evidence type="ECO:0000313" key="2">
    <source>
        <dbReference type="EMBL" id="RPB12033.1"/>
    </source>
</evidence>
<sequence>MHQSIQPGRAPRDSISDLSTMHARLEMREEQGPVIAGPAWDEFPENAHHEGARDDELYVGGIRYPLNENDSVGSVENLPSASGNSQMSTTHLFDDDIPPMHDSQGTHQGISQPSSLGTSEVTSQVSSQATSHNTSQSTSQGSTTSESSEDPIVNGPPILHGPPILLDEAALQALEEEVRRIEAFVEHLDGFVRHLTDRSRDPNVEYHFQEFVPNLSLTPIRYYRGISRQEMRQRLERFNMMNLQSALEATPSDNSSTVETTSVGEHDQRTNEVNTLQDEDNKRASSANGENKKLNIAGDE</sequence>
<dbReference type="AlphaFoldDB" id="A0A3N4KN54"/>
<dbReference type="EMBL" id="ML119131">
    <property type="protein sequence ID" value="RPB12033.1"/>
    <property type="molecule type" value="Genomic_DNA"/>
</dbReference>
<keyword evidence="3" id="KW-1185">Reference proteome</keyword>
<dbReference type="InParanoid" id="A0A3N4KN54"/>
<evidence type="ECO:0000313" key="3">
    <source>
        <dbReference type="Proteomes" id="UP000277580"/>
    </source>
</evidence>
<feature type="region of interest" description="Disordered" evidence="1">
    <location>
        <begin position="64"/>
        <end position="161"/>
    </location>
</feature>
<feature type="compositionally biased region" description="Low complexity" evidence="1">
    <location>
        <begin position="126"/>
        <end position="146"/>
    </location>
</feature>
<proteinExistence type="predicted"/>
<dbReference type="Proteomes" id="UP000277580">
    <property type="component" value="Unassembled WGS sequence"/>
</dbReference>
<accession>A0A3N4KN54</accession>
<gene>
    <name evidence="2" type="ORF">P167DRAFT_545825</name>
</gene>